<dbReference type="AlphaFoldDB" id="A0A7W8CSN6"/>
<organism evidence="2 3">
    <name type="scientific">Planococcus koreensis</name>
    <dbReference type="NCBI Taxonomy" id="112331"/>
    <lineage>
        <taxon>Bacteria</taxon>
        <taxon>Bacillati</taxon>
        <taxon>Bacillota</taxon>
        <taxon>Bacilli</taxon>
        <taxon>Bacillales</taxon>
        <taxon>Caryophanaceae</taxon>
        <taxon>Planococcus</taxon>
    </lineage>
</organism>
<name>A0A7W8CSN6_9BACL</name>
<dbReference type="InterPro" id="IPR022770">
    <property type="entry name" value="IucA/IucC-like_C"/>
</dbReference>
<dbReference type="EMBL" id="JACHHE010000002">
    <property type="protein sequence ID" value="MBB5179629.1"/>
    <property type="molecule type" value="Genomic_DNA"/>
</dbReference>
<protein>
    <submittedName>
        <fullName evidence="2">Ferric iron reductase protein FhuF</fullName>
    </submittedName>
</protein>
<dbReference type="RefSeq" id="WP_135500879.1">
    <property type="nucleotide sequence ID" value="NZ_JACHHE010000002.1"/>
</dbReference>
<reference evidence="2 3" key="1">
    <citation type="submission" date="2020-08" db="EMBL/GenBank/DDBJ databases">
        <title>Genomic Encyclopedia of Type Strains, Phase IV (KMG-IV): sequencing the most valuable type-strain genomes for metagenomic binning, comparative biology and taxonomic classification.</title>
        <authorList>
            <person name="Goeker M."/>
        </authorList>
    </citation>
    <scope>NUCLEOTIDE SEQUENCE [LARGE SCALE GENOMIC DNA]</scope>
    <source>
        <strain evidence="2 3">DSM 15895</strain>
    </source>
</reference>
<evidence type="ECO:0000259" key="1">
    <source>
        <dbReference type="Pfam" id="PF06276"/>
    </source>
</evidence>
<feature type="domain" description="Aerobactin siderophore biosynthesis IucA/IucC-like C-terminal" evidence="1">
    <location>
        <begin position="99"/>
        <end position="187"/>
    </location>
</feature>
<gene>
    <name evidence="2" type="ORF">HNQ44_001053</name>
</gene>
<dbReference type="Proteomes" id="UP000525923">
    <property type="component" value="Unassembled WGS sequence"/>
</dbReference>
<evidence type="ECO:0000313" key="2">
    <source>
        <dbReference type="EMBL" id="MBB5179629.1"/>
    </source>
</evidence>
<proteinExistence type="predicted"/>
<sequence>MAFPQQLKYTLAAQSVSIDREPQQALSGDFPSLIMELKEWAQTDNDGVAISYFFRQYALFISAQFDLLAHQNAYFACSWRELKFDRSFNYGFHLLQTHASSLFYTHVQPAQRFEAMHDVLVEQVDSLIQEFRQHAKISPIILWENILGSIIWLYAGIERSNPRKAAEDMEWLLEPSNWQPIKTSYLNKLLGDVPLGRAVSGPLRKTCCLYKELPEFGPCTYCPQPN</sequence>
<dbReference type="GO" id="GO:0003824">
    <property type="term" value="F:catalytic activity"/>
    <property type="evidence" value="ECO:0007669"/>
    <property type="project" value="UniProtKB-ARBA"/>
</dbReference>
<evidence type="ECO:0000313" key="3">
    <source>
        <dbReference type="Proteomes" id="UP000525923"/>
    </source>
</evidence>
<dbReference type="OrthoDB" id="5870636at2"/>
<comment type="caution">
    <text evidence="2">The sequence shown here is derived from an EMBL/GenBank/DDBJ whole genome shotgun (WGS) entry which is preliminary data.</text>
</comment>
<accession>A0A7W8CSN6</accession>
<keyword evidence="3" id="KW-1185">Reference proteome</keyword>
<dbReference type="Pfam" id="PF06276">
    <property type="entry name" value="FhuF"/>
    <property type="match status" value="1"/>
</dbReference>